<dbReference type="OrthoDB" id="100386at2"/>
<protein>
    <submittedName>
        <fullName evidence="1">Uncharacterized protein</fullName>
    </submittedName>
</protein>
<accession>A0A1M5S0S5</accession>
<dbReference type="NCBIfam" id="NF047389">
    <property type="entry name" value="ATPase_Sll1717"/>
    <property type="match status" value="1"/>
</dbReference>
<evidence type="ECO:0000313" key="1">
    <source>
        <dbReference type="EMBL" id="SHH31928.1"/>
    </source>
</evidence>
<evidence type="ECO:0000313" key="2">
    <source>
        <dbReference type="Proteomes" id="UP000184268"/>
    </source>
</evidence>
<dbReference type="Proteomes" id="UP000184268">
    <property type="component" value="Unassembled WGS sequence"/>
</dbReference>
<dbReference type="STRING" id="299255.SAMN02745129_1823"/>
<dbReference type="InterPro" id="IPR027417">
    <property type="entry name" value="P-loop_NTPase"/>
</dbReference>
<dbReference type="SUPFAM" id="SSF52540">
    <property type="entry name" value="P-loop containing nucleoside triphosphate hydrolases"/>
    <property type="match status" value="1"/>
</dbReference>
<dbReference type="RefSeq" id="WP_143165553.1">
    <property type="nucleotide sequence ID" value="NZ_FQXG01000002.1"/>
</dbReference>
<gene>
    <name evidence="1" type="ORF">SAMN02745129_1823</name>
</gene>
<name>A0A1M5S0S5_9GAMM</name>
<organism evidence="1 2">
    <name type="scientific">Ferrimonas marina</name>
    <dbReference type="NCBI Taxonomy" id="299255"/>
    <lineage>
        <taxon>Bacteria</taxon>
        <taxon>Pseudomonadati</taxon>
        <taxon>Pseudomonadota</taxon>
        <taxon>Gammaproteobacteria</taxon>
        <taxon>Alteromonadales</taxon>
        <taxon>Ferrimonadaceae</taxon>
        <taxon>Ferrimonas</taxon>
    </lineage>
</organism>
<dbReference type="AlphaFoldDB" id="A0A1M5S0S5"/>
<dbReference type="EMBL" id="FQXG01000002">
    <property type="protein sequence ID" value="SHH31928.1"/>
    <property type="molecule type" value="Genomic_DNA"/>
</dbReference>
<dbReference type="InterPro" id="IPR059206">
    <property type="entry name" value="Sll1717-like"/>
</dbReference>
<sequence length="517" mass="59753">MNNLRSLSNLFFGDSAEKEARIRNEVFVEPRQFKKLLKFPRSNHKIIVGDKGCGKSMLLNVINESVLDSNTLSMLITPHNIVCDPIGEQSTISDKQSVAYDLLLELAVKEIDRICNTSETNIINNEQNKEVKAARFRAFLEEKGNVSDYFNDHSEGISFKRNNRSRLANKLKNMLVEKDDNIWIMIDDVDTASILKSTSNSYDYSVCWAIISAAIKLSNDFFKIRVLISVRTDIWHIMEKNKFLGRDIRDKITNPFRLNFTEEEIEAIFLVRLNRAALDLDPSYIIGEGRVPYRQFFADSNYNLPGKKGSKKYWSKWIAQQSRNKPRDMVQLVQNLIESAEDEAEKNGVNGEALINDECANKVILDFAKSRIDNLETEFQEICPQIGYLVKDVSKHMCILRKQYRGQGRDYSFSYQEIIEYLSKYPSRRKITIDKISMSSGKNTDAIKLLGLLYMSNFINARKLVDSGKSDLYTHETYNEYPDLISEDKINDLQSYRWEIHPVFRSYLDSIKDDLTA</sequence>
<reference evidence="1 2" key="1">
    <citation type="submission" date="2016-11" db="EMBL/GenBank/DDBJ databases">
        <authorList>
            <person name="Jaros S."/>
            <person name="Januszkiewicz K."/>
            <person name="Wedrychowicz H."/>
        </authorList>
    </citation>
    <scope>NUCLEOTIDE SEQUENCE [LARGE SCALE GENOMIC DNA]</scope>
    <source>
        <strain evidence="1 2">DSM 16917</strain>
    </source>
</reference>
<proteinExistence type="predicted"/>
<keyword evidence="2" id="KW-1185">Reference proteome</keyword>